<organism evidence="1 2">
    <name type="scientific">Channa argus</name>
    <name type="common">Northern snakehead</name>
    <name type="synonym">Ophicephalus argus</name>
    <dbReference type="NCBI Taxonomy" id="215402"/>
    <lineage>
        <taxon>Eukaryota</taxon>
        <taxon>Metazoa</taxon>
        <taxon>Chordata</taxon>
        <taxon>Craniata</taxon>
        <taxon>Vertebrata</taxon>
        <taxon>Euteleostomi</taxon>
        <taxon>Actinopterygii</taxon>
        <taxon>Neopterygii</taxon>
        <taxon>Teleostei</taxon>
        <taxon>Neoteleostei</taxon>
        <taxon>Acanthomorphata</taxon>
        <taxon>Anabantaria</taxon>
        <taxon>Anabantiformes</taxon>
        <taxon>Channoidei</taxon>
        <taxon>Channidae</taxon>
        <taxon>Channa</taxon>
    </lineage>
</organism>
<sequence>MSSSGGENCELMAATLLVKNSAKSSALREVDGGGEGGSMSDLKVVNSFLVSEVLLSLSW</sequence>
<name>A0A6G1QWN0_CHAAH</name>
<evidence type="ECO:0000313" key="1">
    <source>
        <dbReference type="EMBL" id="KAF3706904.1"/>
    </source>
</evidence>
<gene>
    <name evidence="1" type="ORF">EXN66_Car000075</name>
</gene>
<evidence type="ECO:0000313" key="2">
    <source>
        <dbReference type="Proteomes" id="UP000503349"/>
    </source>
</evidence>
<accession>A0A6G1QWN0</accession>
<proteinExistence type="predicted"/>
<dbReference type="EMBL" id="CM015712">
    <property type="protein sequence ID" value="KAF3706904.1"/>
    <property type="molecule type" value="Genomic_DNA"/>
</dbReference>
<dbReference type="AlphaFoldDB" id="A0A6G1QWN0"/>
<reference evidence="2" key="2">
    <citation type="submission" date="2019-02" db="EMBL/GenBank/DDBJ databases">
        <title>Opniocepnalus argus Var Kimnra genome.</title>
        <authorList>
            <person name="Zhou C."/>
            <person name="Xiao S."/>
        </authorList>
    </citation>
    <scope>NUCLEOTIDE SEQUENCE [LARGE SCALE GENOMIC DNA]</scope>
</reference>
<dbReference type="Proteomes" id="UP000503349">
    <property type="component" value="Chromosome 1"/>
</dbReference>
<reference evidence="1 2" key="1">
    <citation type="submission" date="2019-02" db="EMBL/GenBank/DDBJ databases">
        <title>Opniocepnalus argus genome.</title>
        <authorList>
            <person name="Zhou C."/>
            <person name="Xiao S."/>
        </authorList>
    </citation>
    <scope>NUCLEOTIDE SEQUENCE [LARGE SCALE GENOMIC DNA]</scope>
    <source>
        <strain evidence="1">OARG1902GOOAL</strain>
        <tissue evidence="1">Muscle</tissue>
    </source>
</reference>
<keyword evidence="2" id="KW-1185">Reference proteome</keyword>
<protein>
    <submittedName>
        <fullName evidence="1">Uncharacterized protein</fullName>
    </submittedName>
</protein>